<comment type="caution">
    <text evidence="1">The sequence shown here is derived from an EMBL/GenBank/DDBJ whole genome shotgun (WGS) entry which is preliminary data.</text>
</comment>
<dbReference type="Pfam" id="PF12482">
    <property type="entry name" value="DUF3701"/>
    <property type="match status" value="1"/>
</dbReference>
<gene>
    <name evidence="1" type="ORF">HLB44_32490</name>
</gene>
<evidence type="ECO:0000313" key="1">
    <source>
        <dbReference type="EMBL" id="NRF71717.1"/>
    </source>
</evidence>
<keyword evidence="2" id="KW-1185">Reference proteome</keyword>
<accession>A0ABX2ESI9</accession>
<sequence>MARSLLIAARGVIGRIRARLASYARIRHRDDLAGLFEGAAKGGAATARELVAAVEVLRSAPLPSPLIGDDVDWWFGPRTVAVLKAAGIRTLADLTVRVPRRRCWWTSIDGLGPARAREIEALFAAHPDLTERARALVPVLPASDVMPFERIVVPDEVDGTRGTFRAPAPTCALRANDDYEVVQAWLSLHEAPATQ</sequence>
<evidence type="ECO:0000313" key="2">
    <source>
        <dbReference type="Proteomes" id="UP000737171"/>
    </source>
</evidence>
<protein>
    <recommendedName>
        <fullName evidence="3">RNA polymerase alpha subunit C-terminal domain-containing protein</fullName>
    </recommendedName>
</protein>
<proteinExistence type="predicted"/>
<dbReference type="EMBL" id="JABRWJ010000013">
    <property type="protein sequence ID" value="NRF71717.1"/>
    <property type="molecule type" value="Genomic_DNA"/>
</dbReference>
<reference evidence="1 2" key="1">
    <citation type="submission" date="2020-05" db="EMBL/GenBank/DDBJ databases">
        <title>Aquincola sp. isolate from soil.</title>
        <authorList>
            <person name="Han J."/>
            <person name="Kim D.-U."/>
        </authorList>
    </citation>
    <scope>NUCLEOTIDE SEQUENCE [LARGE SCALE GENOMIC DNA]</scope>
    <source>
        <strain evidence="1 2">S2</strain>
    </source>
</reference>
<organism evidence="1 2">
    <name type="scientific">Pseudaquabacterium terrae</name>
    <dbReference type="NCBI Taxonomy" id="2732868"/>
    <lineage>
        <taxon>Bacteria</taxon>
        <taxon>Pseudomonadati</taxon>
        <taxon>Pseudomonadota</taxon>
        <taxon>Betaproteobacteria</taxon>
        <taxon>Burkholderiales</taxon>
        <taxon>Sphaerotilaceae</taxon>
        <taxon>Pseudaquabacterium</taxon>
    </lineage>
</organism>
<evidence type="ECO:0008006" key="3">
    <source>
        <dbReference type="Google" id="ProtNLM"/>
    </source>
</evidence>
<dbReference type="Proteomes" id="UP000737171">
    <property type="component" value="Unassembled WGS sequence"/>
</dbReference>
<name>A0ABX2ESI9_9BURK</name>
<dbReference type="InterPro" id="IPR022169">
    <property type="entry name" value="DUF3701"/>
</dbReference>